<keyword evidence="3" id="KW-1185">Reference proteome</keyword>
<feature type="compositionally biased region" description="Basic and acidic residues" evidence="1">
    <location>
        <begin position="70"/>
        <end position="79"/>
    </location>
</feature>
<sequence>MGKLVNMIYSFNPKKASGGDGLTRDICAEAIMVQPDISIANKSLTLLSKEEILRTVERQARKSNYIWSKHTHESREMRRQTQLQKRQPLTSQQKMQAIL</sequence>
<gene>
    <name evidence="2" type="ORF">PIBRA_LOCUS11494</name>
</gene>
<protein>
    <submittedName>
        <fullName evidence="2">Uncharacterized protein</fullName>
    </submittedName>
</protein>
<proteinExistence type="predicted"/>
<accession>A0A9P0TUG4</accession>
<feature type="compositionally biased region" description="Polar residues" evidence="1">
    <location>
        <begin position="80"/>
        <end position="99"/>
    </location>
</feature>
<dbReference type="EMBL" id="CALOZG010000042">
    <property type="protein sequence ID" value="CAH4035427.1"/>
    <property type="molecule type" value="Genomic_DNA"/>
</dbReference>
<evidence type="ECO:0000313" key="3">
    <source>
        <dbReference type="Proteomes" id="UP001152562"/>
    </source>
</evidence>
<name>A0A9P0TUG4_PIEBR</name>
<evidence type="ECO:0000313" key="2">
    <source>
        <dbReference type="EMBL" id="CAH4035427.1"/>
    </source>
</evidence>
<dbReference type="AlphaFoldDB" id="A0A9P0TUG4"/>
<comment type="caution">
    <text evidence="2">The sequence shown here is derived from an EMBL/GenBank/DDBJ whole genome shotgun (WGS) entry which is preliminary data.</text>
</comment>
<reference evidence="2" key="1">
    <citation type="submission" date="2022-05" db="EMBL/GenBank/DDBJ databases">
        <authorList>
            <person name="Okamura Y."/>
        </authorList>
    </citation>
    <scope>NUCLEOTIDE SEQUENCE</scope>
</reference>
<organism evidence="2 3">
    <name type="scientific">Pieris brassicae</name>
    <name type="common">White butterfly</name>
    <name type="synonym">Large white butterfly</name>
    <dbReference type="NCBI Taxonomy" id="7116"/>
    <lineage>
        <taxon>Eukaryota</taxon>
        <taxon>Metazoa</taxon>
        <taxon>Ecdysozoa</taxon>
        <taxon>Arthropoda</taxon>
        <taxon>Hexapoda</taxon>
        <taxon>Insecta</taxon>
        <taxon>Pterygota</taxon>
        <taxon>Neoptera</taxon>
        <taxon>Endopterygota</taxon>
        <taxon>Lepidoptera</taxon>
        <taxon>Glossata</taxon>
        <taxon>Ditrysia</taxon>
        <taxon>Papilionoidea</taxon>
        <taxon>Pieridae</taxon>
        <taxon>Pierinae</taxon>
        <taxon>Pieris</taxon>
    </lineage>
</organism>
<feature type="region of interest" description="Disordered" evidence="1">
    <location>
        <begin position="68"/>
        <end position="99"/>
    </location>
</feature>
<evidence type="ECO:0000256" key="1">
    <source>
        <dbReference type="SAM" id="MobiDB-lite"/>
    </source>
</evidence>
<dbReference type="Proteomes" id="UP001152562">
    <property type="component" value="Unassembled WGS sequence"/>
</dbReference>